<comment type="caution">
    <text evidence="2">The sequence shown here is derived from an EMBL/GenBank/DDBJ whole genome shotgun (WGS) entry which is preliminary data.</text>
</comment>
<dbReference type="GO" id="GO:0043023">
    <property type="term" value="F:ribosomal large subunit binding"/>
    <property type="evidence" value="ECO:0007669"/>
    <property type="project" value="InterPro"/>
</dbReference>
<dbReference type="PANTHER" id="PTHR12746">
    <property type="entry name" value="NONSENSE-MEDIATED MRNA DECAY PROTEIN 3"/>
    <property type="match status" value="1"/>
</dbReference>
<reference evidence="2 4" key="2">
    <citation type="journal article" date="2017" name="BMC Genomics">
        <title>Genomic analysis of methanogenic archaea reveals a shift towards energy conservation.</title>
        <authorList>
            <person name="Gilmore S.P."/>
            <person name="Henske J.K."/>
            <person name="Sexton J.A."/>
            <person name="Solomon K.V."/>
            <person name="Seppala S."/>
            <person name="Yoo J.I."/>
            <person name="Huyett L.M."/>
            <person name="Pressman A."/>
            <person name="Cogan J.Z."/>
            <person name="Kivenson V."/>
            <person name="Peng X."/>
            <person name="Tan Y."/>
            <person name="Valentine D.L."/>
            <person name="O'Malley M.A."/>
        </authorList>
    </citation>
    <scope>NUCLEOTIDE SEQUENCE [LARGE SCALE GENOMIC DNA]</scope>
    <source>
        <strain evidence="2 4">1R-7</strain>
    </source>
</reference>
<dbReference type="EMBL" id="LMVN01000012">
    <property type="protein sequence ID" value="PAV07504.1"/>
    <property type="molecule type" value="Genomic_DNA"/>
</dbReference>
<feature type="domain" description="Nmd3 N-terminal" evidence="1">
    <location>
        <begin position="3"/>
        <end position="236"/>
    </location>
</feature>
<dbReference type="GO" id="GO:0005737">
    <property type="term" value="C:cytoplasm"/>
    <property type="evidence" value="ECO:0007669"/>
    <property type="project" value="TreeGrafter"/>
</dbReference>
<keyword evidence="4" id="KW-1185">Reference proteome</keyword>
<evidence type="ECO:0000313" key="4">
    <source>
        <dbReference type="Proteomes" id="UP000217528"/>
    </source>
</evidence>
<dbReference type="AlphaFoldDB" id="A0A2A2HE18"/>
<sequence>MFCLLCDSEEKLYDGLCKKCFLREYKPVEVPEFATFKVCSHCGATQKHDKWVQTGYYDDEIINDAIQKDIKIDPKLEDVEITTEIINNRGTVYECMLHIYGKVIDEYIEKDYPIEVKVEKSVCPDCSKFYSGYYEAVIQLRADERKLTDEEIQKADEFISNEIQRLCKTNKLAYVVERIVLKEGVDYQIGSYNSAHKIAVNLQKQFGGTVKESRKIVGHDKSRSRDLYRTWLSVRIPSFNRGDFIEYEDTPYEVEKIGSHKITVKNLKKGEEEHITWKQADDIRKVKTADDIQETTITNITPNEIQILDPDNYMTVDLKLNDNTRKLNIGEQIKVIKIKDRIYIL</sequence>
<dbReference type="EMBL" id="LWMS01000045">
    <property type="protein sequence ID" value="PWL07651.1"/>
    <property type="molecule type" value="Genomic_DNA"/>
</dbReference>
<dbReference type="Proteomes" id="UP000217528">
    <property type="component" value="Unassembled WGS sequence"/>
</dbReference>
<dbReference type="OrthoDB" id="15051at2157"/>
<dbReference type="Pfam" id="PF04981">
    <property type="entry name" value="NMD3"/>
    <property type="match status" value="1"/>
</dbReference>
<accession>A0A2A2HE18</accession>
<name>A0A2A2HE18_9EURY</name>
<proteinExistence type="predicted"/>
<protein>
    <submittedName>
        <fullName evidence="3">NMD3 family protein</fullName>
    </submittedName>
</protein>
<gene>
    <name evidence="2" type="ORF">ASJ82_02925</name>
    <name evidence="3" type="ORF">MSCUN_14020</name>
</gene>
<organism evidence="2 4">
    <name type="scientific">Methanosphaera cuniculi</name>
    <dbReference type="NCBI Taxonomy" id="1077256"/>
    <lineage>
        <taxon>Archaea</taxon>
        <taxon>Methanobacteriati</taxon>
        <taxon>Methanobacteriota</taxon>
        <taxon>Methanomada group</taxon>
        <taxon>Methanobacteria</taxon>
        <taxon>Methanobacteriales</taxon>
        <taxon>Methanobacteriaceae</taxon>
        <taxon>Methanosphaera</taxon>
    </lineage>
</organism>
<evidence type="ECO:0000259" key="1">
    <source>
        <dbReference type="Pfam" id="PF04981"/>
    </source>
</evidence>
<dbReference type="InterPro" id="IPR039768">
    <property type="entry name" value="Nmd3"/>
</dbReference>
<reference evidence="3 5" key="1">
    <citation type="submission" date="2016-04" db="EMBL/GenBank/DDBJ databases">
        <title>Genome sequence of Methanosphaera cuniculi DSM 4103.</title>
        <authorList>
            <person name="Poehlein A."/>
            <person name="Seedorf H."/>
            <person name="Daniel R."/>
        </authorList>
    </citation>
    <scope>NUCLEOTIDE SEQUENCE [LARGE SCALE GENOMIC DNA]</scope>
    <source>
        <strain evidence="3 5">DSM 4103</strain>
    </source>
</reference>
<dbReference type="Proteomes" id="UP000246004">
    <property type="component" value="Unassembled WGS sequence"/>
</dbReference>
<evidence type="ECO:0000313" key="3">
    <source>
        <dbReference type="EMBL" id="PWL07651.1"/>
    </source>
</evidence>
<dbReference type="InterPro" id="IPR012340">
    <property type="entry name" value="NA-bd_OB-fold"/>
</dbReference>
<dbReference type="RefSeq" id="WP_095608570.1">
    <property type="nucleotide sequence ID" value="NZ_LMVN01000012.1"/>
</dbReference>
<dbReference type="InterPro" id="IPR007064">
    <property type="entry name" value="Nmd3_N"/>
</dbReference>
<evidence type="ECO:0000313" key="2">
    <source>
        <dbReference type="EMBL" id="PAV07504.1"/>
    </source>
</evidence>
<dbReference type="Gene3D" id="2.40.50.140">
    <property type="entry name" value="Nucleic acid-binding proteins"/>
    <property type="match status" value="1"/>
</dbReference>
<evidence type="ECO:0000313" key="5">
    <source>
        <dbReference type="Proteomes" id="UP000246004"/>
    </source>
</evidence>
<dbReference type="PANTHER" id="PTHR12746:SF2">
    <property type="entry name" value="60S RIBOSOMAL EXPORT PROTEIN NMD3"/>
    <property type="match status" value="1"/>
</dbReference>